<feature type="compositionally biased region" description="Basic and acidic residues" evidence="9">
    <location>
        <begin position="627"/>
        <end position="636"/>
    </location>
</feature>
<sequence length="2217" mass="247991">RKERIARRLEGIESDSQPVLLQSCAGLVSHRLLEEDTPRYTRASDLCSPCAGTILLVVRRFSKEELEIPETTQVTASERMSRARCRPEPQAGLTESTYSSGALDTAGLESKAERIARYKAERRRQLAERYGISLDQELDVDYSSRYARVRKEPDPAERRPPAEPNEQQRQRDEEESRDLSSLYSTRTGLARESKQQAPSGANASREAAADGFSDREKAMNLENYRRAQDRSATAGLYDQSSFADISTSAKVPGKELSLTGVPSSPQAGRRSSLPSPKHGISPGDLFIEQQAHNILHRQGPVVKPKSDWFLQKDSEGETQSLINWPSRIKVRERLAKEEGVRGSPELVKETAASRRHLQVSAPYMRVHDSCAFDRVAQAHPSPARQPAYGFVQPAGQAQSAKSVTAGETEGGGCQRSPSLPTVRTEGLLKSRKAVLPSEIRKREKNREEFHSPRDDEEPGASSHSAHRRRADWEEVGSPWQAVDYQSRTKEGPQKSDAAACRQRASALAPARHRSPGREVSTAKHKMLTRSMSDFGVAPGAPVFKNLDRDPNREMVFYGSESSVPNGDLSAVDTRVSVAQLRHTYLESANANKKEAKVELATSGLDSAGKAERERGTRRPRRYISPGESRKTSERFRTQPITSAERLETDRSCLSPELQNTEVDEEKLDERAKLSVAAKRSLFRELEKSVEASAGPKPRSRNAAVERRLRRAQDRSRTQPVTTEEVVIAATVPASSSQTVTVHTTVARIPSPTVLKVQYLQASSHQSALAREQARETGETKKTSDEQESEEPDLSTLSLAEKMALFNRLAQPATKVVSRARTDIRQRRANARYQTQPITLGEVEQVHSPKLEPSPTQTSILPDSPAKEMKPSGRWDQFSQLAPLPVLKFQQGFARCQITLSGYNSTTSAVSTVHAGDIHRGKPTAAAESSLPSAGESPERAAPRYHSPAAPAFTEQQQQAAEIKGVFHSYSAAGQRQEEAPGAAREESSSSSSYRRKHGSPNGDGRQLGPLQPGGSEWDVDIRPLRRSPPRRSSREQPYLKPKVDFFFQNIKAFPVSFNVLPSILQPSELSEDAGNSINSELPSAKQHEPDRSEELSDTMTTKQLSIKERLALLKKSGEEDWRNRINKKQDVVRVAVAEHHVQLWEVEQSFKKKTAVMRMGEEIEAQMTIEERKQLISAREEAWKTKGKGAANDSTQFTVAARMVKKGLASPSAISPVVSPVSTRLKSNAAAMLKPQEDIEARPDIHLESDRKLDKLESFLGRLNNKGSVASSQEATLSVTEKTVKEVMTLDDEVFSKFYRHLSDFPHMSSRIEIDDDFDDIFGTQAPKLTSAMVEHKRAVRPMRNVQSSKNPLKLLAARDDIRHEYTEQRLNVAFLESKRMKAEKMNKNSGYSEVALAGLASKENFSSVSLRSVNITEQMSNNSAVPYKKLMLMQVKEIGRRHVQTRLVEPRASSLNSGDCFLLVTPHHCFIWIGEFANVIEKAKASELATFIQTKRDLGCRANYVQIIEEGINTHSHAAREFWNLLGGQTNYQSAGSPEEDELYESAIVETNCIYRLVDDKLVPDDDYWGKVPRCTLLDSKEVLVFDFGSEVYVWHGKEVTLAQRKVAFQLAKYLWNGTFDYTNCDINPLDPGECNSLIPRKGQGRPDWAIFGRLTEHNETTLFKEKFLDWTDSKKAPPKNGSEQVSEQKVCKKYENGGMCNVLSTALVFPGIQETMGLRSNSQQLYRLCGPNVGLSKERLLSLLDSYVLTGIILAIHLRIIRHGFSISPKGPLRARLESGKTCVKLQGGAVVAVGKRQNPEQVRSAAAGKEKCAYFFWQGRNSTVSEKGTSALMTVELDEERGAQVQVQQGKEPPCFLQCFSGGMIVHSGKREEEEENTQNDWRLYCVRGEIPVEGNLLEVACHCSSLRSRTSMILLNINRAVIYLWHGCKAQPHTKEVGRTAANKIKEQCPLEAGLHSSSKVTIHECDEGSEPVGFWEALGRRDRKAYDCMLQDPGKFNFTPRLFQLSSSSGEFVATEFFYPAREPELVNSLPFLQEDLYTAPQPALFLVDNHHEVYLWQGWWPQDSENTGSARIRWDADRKCAMETVLQYCREKKEKKPPKSYLIHAGLEPLTFTNMFPSWEHREDIAEITEREAEVSNQIILVEDVLARLCQTTYPLAELQARPLPEGVDPLKLEIYLSDEDFETALELTREEFDALPGWKQVNVKKAKGLF</sequence>
<dbReference type="InterPro" id="IPR029006">
    <property type="entry name" value="ADF-H/Gelsolin-like_dom_sf"/>
</dbReference>
<feature type="compositionally biased region" description="Basic and acidic residues" evidence="9">
    <location>
        <begin position="1085"/>
        <end position="1094"/>
    </location>
</feature>
<feature type="region of interest" description="Disordered" evidence="9">
    <location>
        <begin position="1071"/>
        <end position="1100"/>
    </location>
</feature>
<reference evidence="11" key="3">
    <citation type="submission" date="2025-09" db="UniProtKB">
        <authorList>
            <consortium name="Ensembl"/>
        </authorList>
    </citation>
    <scope>IDENTIFICATION</scope>
</reference>
<organism evidence="11 12">
    <name type="scientific">Lepisosteus oculatus</name>
    <name type="common">Spotted gar</name>
    <dbReference type="NCBI Taxonomy" id="7918"/>
    <lineage>
        <taxon>Eukaryota</taxon>
        <taxon>Metazoa</taxon>
        <taxon>Chordata</taxon>
        <taxon>Craniata</taxon>
        <taxon>Vertebrata</taxon>
        <taxon>Euteleostomi</taxon>
        <taxon>Actinopterygii</taxon>
        <taxon>Neopterygii</taxon>
        <taxon>Holostei</taxon>
        <taxon>Semionotiformes</taxon>
        <taxon>Lepisosteidae</taxon>
        <taxon>Lepisosteus</taxon>
    </lineage>
</organism>
<dbReference type="HOGENOM" id="CLU_001547_1_0_1"/>
<dbReference type="EMBL" id="AHAT01026996">
    <property type="status" value="NOT_ANNOTATED_CDS"/>
    <property type="molecule type" value="Genomic_DNA"/>
</dbReference>
<dbReference type="Proteomes" id="UP000018468">
    <property type="component" value="Linkage group LG9"/>
</dbReference>
<dbReference type="CDD" id="cd11289">
    <property type="entry name" value="gelsolin_S2_like"/>
    <property type="match status" value="1"/>
</dbReference>
<feature type="region of interest" description="Disordered" evidence="9">
    <location>
        <begin position="918"/>
        <end position="944"/>
    </location>
</feature>
<dbReference type="Pfam" id="PF02209">
    <property type="entry name" value="VHP"/>
    <property type="match status" value="1"/>
</dbReference>
<evidence type="ECO:0000256" key="4">
    <source>
        <dbReference type="ARBA" id="ARBA00022490"/>
    </source>
</evidence>
<dbReference type="OMA" id="LGVEVWH"/>
<proteinExistence type="inferred from homology"/>
<feature type="compositionally biased region" description="Polar residues" evidence="9">
    <location>
        <begin position="93"/>
        <end position="102"/>
    </location>
</feature>
<evidence type="ECO:0000259" key="10">
    <source>
        <dbReference type="PROSITE" id="PS51089"/>
    </source>
</evidence>
<feature type="region of interest" description="Disordered" evidence="9">
    <location>
        <begin position="765"/>
        <end position="794"/>
    </location>
</feature>
<feature type="compositionally biased region" description="Basic and acidic residues" evidence="9">
    <location>
        <begin position="703"/>
        <end position="716"/>
    </location>
</feature>
<evidence type="ECO:0000256" key="9">
    <source>
        <dbReference type="SAM" id="MobiDB-lite"/>
    </source>
</evidence>
<feature type="region of interest" description="Disordered" evidence="9">
    <location>
        <begin position="254"/>
        <end position="281"/>
    </location>
</feature>
<dbReference type="Gene3D" id="1.10.950.10">
    <property type="entry name" value="Villin headpiece domain"/>
    <property type="match status" value="1"/>
</dbReference>
<dbReference type="CDD" id="cd11288">
    <property type="entry name" value="gelsolin_S5_like"/>
    <property type="match status" value="1"/>
</dbReference>
<dbReference type="Ensembl" id="ENSLOCT00000008841.1">
    <property type="protein sequence ID" value="ENSLOCP00000008830.1"/>
    <property type="gene ID" value="ENSLOCG00000007278.1"/>
</dbReference>
<dbReference type="Gene3D" id="3.40.20.10">
    <property type="entry name" value="Severin"/>
    <property type="match status" value="5"/>
</dbReference>
<feature type="compositionally biased region" description="Basic and acidic residues" evidence="9">
    <location>
        <begin position="975"/>
        <end position="987"/>
    </location>
</feature>
<feature type="region of interest" description="Disordered" evidence="9">
    <location>
        <begin position="972"/>
        <end position="1036"/>
    </location>
</feature>
<feature type="compositionally biased region" description="Basic and acidic residues" evidence="9">
    <location>
        <begin position="438"/>
        <end position="453"/>
    </location>
</feature>
<name>W5MKC1_LEPOC</name>
<reference evidence="11" key="2">
    <citation type="submission" date="2025-08" db="UniProtKB">
        <authorList>
            <consortium name="Ensembl"/>
        </authorList>
    </citation>
    <scope>IDENTIFICATION</scope>
</reference>
<dbReference type="PANTHER" id="PTHR11977">
    <property type="entry name" value="VILLIN"/>
    <property type="match status" value="1"/>
</dbReference>
<dbReference type="PANTHER" id="PTHR11977:SF86">
    <property type="entry name" value="SUPERVILLIN ISOFORM X1"/>
    <property type="match status" value="1"/>
</dbReference>
<keyword evidence="6" id="KW-0472">Membrane</keyword>
<evidence type="ECO:0000256" key="2">
    <source>
        <dbReference type="ARBA" id="ARBA00004245"/>
    </source>
</evidence>
<reference evidence="12" key="1">
    <citation type="submission" date="2011-12" db="EMBL/GenBank/DDBJ databases">
        <title>The Draft Genome of Lepisosteus oculatus.</title>
        <authorList>
            <consortium name="The Broad Institute Genome Assembly &amp; Analysis Group"/>
            <consortium name="Computational R&amp;D Group"/>
            <consortium name="and Sequencing Platform"/>
            <person name="Di Palma F."/>
            <person name="Alfoldi J."/>
            <person name="Johnson J."/>
            <person name="Berlin A."/>
            <person name="Gnerre S."/>
            <person name="Jaffe D."/>
            <person name="MacCallum I."/>
            <person name="Young S."/>
            <person name="Walker B.J."/>
            <person name="Lander E.S."/>
            <person name="Lindblad-Toh K."/>
        </authorList>
    </citation>
    <scope>NUCLEOTIDE SEQUENCE [LARGE SCALE GENOMIC DNA]</scope>
</reference>
<evidence type="ECO:0000256" key="3">
    <source>
        <dbReference type="ARBA" id="ARBA00008418"/>
    </source>
</evidence>
<dbReference type="GO" id="GO:0051015">
    <property type="term" value="F:actin filament binding"/>
    <property type="evidence" value="ECO:0007669"/>
    <property type="project" value="InterPro"/>
</dbReference>
<comment type="similarity">
    <text evidence="3">Belongs to the villin/gelsolin family.</text>
</comment>
<dbReference type="InterPro" id="IPR007123">
    <property type="entry name" value="Gelsolin-like_dom"/>
</dbReference>
<keyword evidence="8" id="KW-0206">Cytoskeleton</keyword>
<dbReference type="SUPFAM" id="SSF47050">
    <property type="entry name" value="VHP, Villin headpiece domain"/>
    <property type="match status" value="1"/>
</dbReference>
<dbReference type="SUPFAM" id="SSF55753">
    <property type="entry name" value="Actin depolymerizing proteins"/>
    <property type="match status" value="5"/>
</dbReference>
<dbReference type="Pfam" id="PF00626">
    <property type="entry name" value="Gelsolin"/>
    <property type="match status" value="1"/>
</dbReference>
<dbReference type="InterPro" id="IPR036886">
    <property type="entry name" value="Villin_headpiece_dom_sf"/>
</dbReference>
<feature type="compositionally biased region" description="Basic and acidic residues" evidence="9">
    <location>
        <begin position="771"/>
        <end position="784"/>
    </location>
</feature>
<feature type="region of interest" description="Disordered" evidence="9">
    <location>
        <begin position="603"/>
        <end position="665"/>
    </location>
</feature>
<feature type="region of interest" description="Disordered" evidence="9">
    <location>
        <begin position="150"/>
        <end position="214"/>
    </location>
</feature>
<evidence type="ECO:0000313" key="11">
    <source>
        <dbReference type="Ensembl" id="ENSLOCP00000008830.1"/>
    </source>
</evidence>
<feature type="domain" description="HP" evidence="10">
    <location>
        <begin position="2154"/>
        <end position="2217"/>
    </location>
</feature>
<dbReference type="Bgee" id="ENSLOCG00000007278">
    <property type="expression patterns" value="Expressed in muscle tissue and 13 other cell types or tissues"/>
</dbReference>
<feature type="compositionally biased region" description="Low complexity" evidence="9">
    <location>
        <begin position="497"/>
        <end position="509"/>
    </location>
</feature>
<evidence type="ECO:0000256" key="6">
    <source>
        <dbReference type="ARBA" id="ARBA00023136"/>
    </source>
</evidence>
<feature type="region of interest" description="Disordered" evidence="9">
    <location>
        <begin position="75"/>
        <end position="105"/>
    </location>
</feature>
<dbReference type="CDD" id="cd11280">
    <property type="entry name" value="gelsolin_like"/>
    <property type="match status" value="1"/>
</dbReference>
<accession>W5MKC1</accession>
<comment type="subcellular location">
    <subcellularLocation>
        <location evidence="2">Cytoplasm</location>
        <location evidence="2">Cytoskeleton</location>
    </subcellularLocation>
    <subcellularLocation>
        <location evidence="1">Membrane</location>
        <topology evidence="1">Peripheral membrane protein</topology>
    </subcellularLocation>
</comment>
<dbReference type="SMART" id="SM00153">
    <property type="entry name" value="VHP"/>
    <property type="match status" value="1"/>
</dbReference>
<dbReference type="InterPro" id="IPR003128">
    <property type="entry name" value="Villin_headpiece"/>
</dbReference>
<dbReference type="InterPro" id="IPR007122">
    <property type="entry name" value="Villin/Gelsolin"/>
</dbReference>
<dbReference type="GeneTree" id="ENSGT00940000154653"/>
<feature type="compositionally biased region" description="Polar residues" evidence="9">
    <location>
        <begin position="1071"/>
        <end position="1081"/>
    </location>
</feature>
<feature type="region of interest" description="Disordered" evidence="9">
    <location>
        <begin position="686"/>
        <end position="721"/>
    </location>
</feature>
<dbReference type="GO" id="GO:0007010">
    <property type="term" value="P:cytoskeleton organization"/>
    <property type="evidence" value="ECO:0007669"/>
    <property type="project" value="InterPro"/>
</dbReference>
<dbReference type="SMART" id="SM00262">
    <property type="entry name" value="GEL"/>
    <property type="match status" value="5"/>
</dbReference>
<keyword evidence="5" id="KW-0677">Repeat</keyword>
<dbReference type="PROSITE" id="PS51089">
    <property type="entry name" value="HP"/>
    <property type="match status" value="1"/>
</dbReference>
<feature type="region of interest" description="Disordered" evidence="9">
    <location>
        <begin position="393"/>
        <end position="519"/>
    </location>
</feature>
<evidence type="ECO:0000256" key="7">
    <source>
        <dbReference type="ARBA" id="ARBA00023203"/>
    </source>
</evidence>
<dbReference type="GO" id="GO:0005856">
    <property type="term" value="C:cytoskeleton"/>
    <property type="evidence" value="ECO:0007669"/>
    <property type="project" value="UniProtKB-SubCell"/>
</dbReference>
<dbReference type="EMBL" id="AHAT01026995">
    <property type="status" value="NOT_ANNOTATED_CDS"/>
    <property type="molecule type" value="Genomic_DNA"/>
</dbReference>
<keyword evidence="4" id="KW-0963">Cytoplasm</keyword>
<evidence type="ECO:0000256" key="8">
    <source>
        <dbReference type="ARBA" id="ARBA00023212"/>
    </source>
</evidence>
<evidence type="ECO:0000256" key="5">
    <source>
        <dbReference type="ARBA" id="ARBA00022737"/>
    </source>
</evidence>
<evidence type="ECO:0000256" key="1">
    <source>
        <dbReference type="ARBA" id="ARBA00004170"/>
    </source>
</evidence>
<keyword evidence="7" id="KW-0009">Actin-binding</keyword>
<dbReference type="GO" id="GO:0016020">
    <property type="term" value="C:membrane"/>
    <property type="evidence" value="ECO:0007669"/>
    <property type="project" value="UniProtKB-SubCell"/>
</dbReference>
<protein>
    <submittedName>
        <fullName evidence="11">Supervillin a</fullName>
    </submittedName>
</protein>
<dbReference type="FunFam" id="3.40.20.10:FF:000013">
    <property type="entry name" value="supervillin isoform X1"/>
    <property type="match status" value="1"/>
</dbReference>
<dbReference type="FunFam" id="1.10.950.10:FF:000003">
    <property type="entry name" value="supervillin isoform X2"/>
    <property type="match status" value="1"/>
</dbReference>
<keyword evidence="12" id="KW-1185">Reference proteome</keyword>
<feature type="region of interest" description="Disordered" evidence="9">
    <location>
        <begin position="846"/>
        <end position="871"/>
    </location>
</feature>
<feature type="compositionally biased region" description="Basic and acidic residues" evidence="9">
    <location>
        <begin position="150"/>
        <end position="178"/>
    </location>
</feature>
<evidence type="ECO:0000313" key="12">
    <source>
        <dbReference type="Proteomes" id="UP000018468"/>
    </source>
</evidence>